<keyword evidence="1" id="KW-0812">Transmembrane</keyword>
<reference evidence="3" key="1">
    <citation type="submission" date="2020-09" db="EMBL/GenBank/DDBJ databases">
        <title>Hoyosella lacisalsi sp. nov., a halotolerant actinobacterium isolated from soil of Lake Gudzhirganskoe.</title>
        <authorList>
            <person name="Yang Q."/>
            <person name="Guo P.Y."/>
            <person name="Liu S.W."/>
            <person name="Li F.N."/>
            <person name="Sun C.H."/>
        </authorList>
    </citation>
    <scope>NUCLEOTIDE SEQUENCE</scope>
    <source>
        <strain evidence="3">G463</strain>
    </source>
</reference>
<evidence type="ECO:0000256" key="1">
    <source>
        <dbReference type="SAM" id="Phobius"/>
    </source>
</evidence>
<feature type="domain" description="GmrSD restriction endonucleases C-terminal" evidence="2">
    <location>
        <begin position="124"/>
        <end position="263"/>
    </location>
</feature>
<dbReference type="Pfam" id="PF07510">
    <property type="entry name" value="GmrSD_C"/>
    <property type="match status" value="1"/>
</dbReference>
<keyword evidence="4" id="KW-1185">Reference proteome</keyword>
<evidence type="ECO:0000259" key="2">
    <source>
        <dbReference type="Pfam" id="PF07510"/>
    </source>
</evidence>
<accession>A0A927JC60</accession>
<dbReference type="RefSeq" id="WP_192038612.1">
    <property type="nucleotide sequence ID" value="NZ_JACYWE010000003.1"/>
</dbReference>
<organism evidence="3 4">
    <name type="scientific">Lolliginicoccus lacisalsi</name>
    <dbReference type="NCBI Taxonomy" id="2742202"/>
    <lineage>
        <taxon>Bacteria</taxon>
        <taxon>Bacillati</taxon>
        <taxon>Actinomycetota</taxon>
        <taxon>Actinomycetes</taxon>
        <taxon>Mycobacteriales</taxon>
        <taxon>Hoyosellaceae</taxon>
        <taxon>Lolliginicoccus</taxon>
    </lineage>
</organism>
<dbReference type="InterPro" id="IPR011089">
    <property type="entry name" value="GmrSD_C"/>
</dbReference>
<feature type="transmembrane region" description="Helical" evidence="1">
    <location>
        <begin position="22"/>
        <end position="43"/>
    </location>
</feature>
<comment type="caution">
    <text evidence="3">The sequence shown here is derived from an EMBL/GenBank/DDBJ whole genome shotgun (WGS) entry which is preliminary data.</text>
</comment>
<keyword evidence="3" id="KW-0255">Endonuclease</keyword>
<dbReference type="AlphaFoldDB" id="A0A927JC60"/>
<proteinExistence type="predicted"/>
<keyword evidence="1" id="KW-1133">Transmembrane helix</keyword>
<dbReference type="PANTHER" id="PTHR24094:SF15">
    <property type="entry name" value="AMP-DEPENDENT SYNTHETASE_LIGASE DOMAIN-CONTAINING PROTEIN-RELATED"/>
    <property type="match status" value="1"/>
</dbReference>
<evidence type="ECO:0000313" key="3">
    <source>
        <dbReference type="EMBL" id="MBD8506145.1"/>
    </source>
</evidence>
<dbReference type="GO" id="GO:0004519">
    <property type="term" value="F:endonuclease activity"/>
    <property type="evidence" value="ECO:0007669"/>
    <property type="project" value="UniProtKB-KW"/>
</dbReference>
<keyword evidence="3" id="KW-0540">Nuclease</keyword>
<evidence type="ECO:0000313" key="4">
    <source>
        <dbReference type="Proteomes" id="UP000642993"/>
    </source>
</evidence>
<sequence length="270" mass="29750">MKRADLAFAVDKKLRGVVSTKVRIAIVLLVIVGLGVLVVVTGAQERSDDVTASIPEGFDRSDVSWHSPGTPATDAEIARWEAAREALDELPVRGRAPQTGYDREEFGPAWTDDVDVEFGGNGCDTRNDILIRDFLEVTFRPGEEGCVVGEGTILDPVTLETIEFVRGPETSGEVQVDHLVALSDAWQKGAQQLSERERRNFANDPRNLLAVAGWANQQKSDSDASGWLPPNRSYRCTFVSQQIEVKTIYRLWVTAAERDAMLDVFDTCLG</sequence>
<protein>
    <submittedName>
        <fullName evidence="3">HNH endonuclease</fullName>
    </submittedName>
</protein>
<name>A0A927JC60_9ACTN</name>
<dbReference type="EMBL" id="JACYWE010000003">
    <property type="protein sequence ID" value="MBD8506145.1"/>
    <property type="molecule type" value="Genomic_DNA"/>
</dbReference>
<dbReference type="PANTHER" id="PTHR24094">
    <property type="entry name" value="SECRETED PROTEIN"/>
    <property type="match status" value="1"/>
</dbReference>
<dbReference type="Proteomes" id="UP000642993">
    <property type="component" value="Unassembled WGS sequence"/>
</dbReference>
<keyword evidence="3" id="KW-0378">Hydrolase</keyword>
<gene>
    <name evidence="3" type="ORF">HT102_06580</name>
</gene>
<keyword evidence="1" id="KW-0472">Membrane</keyword>